<dbReference type="AlphaFoldDB" id="A0A6J4ITW8"/>
<protein>
    <submittedName>
        <fullName evidence="2">Uncharacterized protein</fullName>
    </submittedName>
</protein>
<gene>
    <name evidence="2" type="ORF">AVDCRST_MAG10-2775</name>
</gene>
<name>A0A6J4ITW8_9ACTN</name>
<sequence>EHHALPLQADPASPDVRRRHDRRRGRSHGGTRDVLVGPRRRRPSRRLRAGVRPCGRVGPRHRGSGGRSGSARDGHRRPCGQVQDGNLRHLSHAEHGRPGWPL</sequence>
<proteinExistence type="predicted"/>
<evidence type="ECO:0000256" key="1">
    <source>
        <dbReference type="SAM" id="MobiDB-lite"/>
    </source>
</evidence>
<organism evidence="2">
    <name type="scientific">uncultured Acidimicrobiales bacterium</name>
    <dbReference type="NCBI Taxonomy" id="310071"/>
    <lineage>
        <taxon>Bacteria</taxon>
        <taxon>Bacillati</taxon>
        <taxon>Actinomycetota</taxon>
        <taxon>Acidimicrobiia</taxon>
        <taxon>Acidimicrobiales</taxon>
        <taxon>environmental samples</taxon>
    </lineage>
</organism>
<evidence type="ECO:0000313" key="2">
    <source>
        <dbReference type="EMBL" id="CAA9261526.1"/>
    </source>
</evidence>
<feature type="non-terminal residue" evidence="2">
    <location>
        <position position="1"/>
    </location>
</feature>
<feature type="compositionally biased region" description="Basic and acidic residues" evidence="1">
    <location>
        <begin position="91"/>
        <end position="102"/>
    </location>
</feature>
<feature type="compositionally biased region" description="Basic residues" evidence="1">
    <location>
        <begin position="17"/>
        <end position="29"/>
    </location>
</feature>
<feature type="region of interest" description="Disordered" evidence="1">
    <location>
        <begin position="1"/>
        <end position="102"/>
    </location>
</feature>
<accession>A0A6J4ITW8</accession>
<feature type="compositionally biased region" description="Basic residues" evidence="1">
    <location>
        <begin position="38"/>
        <end position="49"/>
    </location>
</feature>
<dbReference type="EMBL" id="CADCTB010000172">
    <property type="protein sequence ID" value="CAA9261526.1"/>
    <property type="molecule type" value="Genomic_DNA"/>
</dbReference>
<feature type="non-terminal residue" evidence="2">
    <location>
        <position position="102"/>
    </location>
</feature>
<reference evidence="2" key="1">
    <citation type="submission" date="2020-02" db="EMBL/GenBank/DDBJ databases">
        <authorList>
            <person name="Meier V. D."/>
        </authorList>
    </citation>
    <scope>NUCLEOTIDE SEQUENCE</scope>
    <source>
        <strain evidence="2">AVDCRST_MAG10</strain>
    </source>
</reference>